<dbReference type="InterPro" id="IPR009506">
    <property type="entry name" value="YjiS-like"/>
</dbReference>
<keyword evidence="3" id="KW-1185">Reference proteome</keyword>
<comment type="caution">
    <text evidence="2">The sequence shown here is derived from an EMBL/GenBank/DDBJ whole genome shotgun (WGS) entry which is preliminary data.</text>
</comment>
<accession>A0A2S9JZX1</accession>
<proteinExistence type="predicted"/>
<dbReference type="AlphaFoldDB" id="A0A2S9JZX1"/>
<evidence type="ECO:0000259" key="1">
    <source>
        <dbReference type="Pfam" id="PF06568"/>
    </source>
</evidence>
<dbReference type="OrthoDB" id="8244198at2"/>
<evidence type="ECO:0000313" key="3">
    <source>
        <dbReference type="Proteomes" id="UP000238563"/>
    </source>
</evidence>
<dbReference type="RefSeq" id="WP_091878374.1">
    <property type="nucleotide sequence ID" value="NZ_JACGXN010000009.1"/>
</dbReference>
<dbReference type="Proteomes" id="UP000238563">
    <property type="component" value="Unassembled WGS sequence"/>
</dbReference>
<dbReference type="EMBL" id="PVBT01000001">
    <property type="protein sequence ID" value="PRD58887.1"/>
    <property type="molecule type" value="Genomic_DNA"/>
</dbReference>
<sequence length="48" mass="5685">MNLIRSYSNWRRYRDTVSELNRLSTRELNDLGISRSDIPFVAKKSAVR</sequence>
<name>A0A2S9JZX1_9HYPH</name>
<protein>
    <submittedName>
        <fullName evidence="2">DUF1127 domain-containing protein</fullName>
    </submittedName>
</protein>
<gene>
    <name evidence="2" type="ORF">C5750_04360</name>
</gene>
<feature type="domain" description="YjiS-like" evidence="1">
    <location>
        <begin position="3"/>
        <end position="38"/>
    </location>
</feature>
<reference evidence="2 3" key="1">
    <citation type="submission" date="2018-02" db="EMBL/GenBank/DDBJ databases">
        <title>The draft genome of Phyllobacterium myrsinacearum DSM5892.</title>
        <authorList>
            <person name="Li L."/>
            <person name="Liu L."/>
            <person name="Zhang X."/>
            <person name="Wang T."/>
        </authorList>
    </citation>
    <scope>NUCLEOTIDE SEQUENCE [LARGE SCALE GENOMIC DNA]</scope>
    <source>
        <strain evidence="2 3">DSM 5892</strain>
    </source>
</reference>
<evidence type="ECO:0000313" key="2">
    <source>
        <dbReference type="EMBL" id="PRD58887.1"/>
    </source>
</evidence>
<organism evidence="2 3">
    <name type="scientific">Phyllobacterium myrsinacearum</name>
    <dbReference type="NCBI Taxonomy" id="28101"/>
    <lineage>
        <taxon>Bacteria</taxon>
        <taxon>Pseudomonadati</taxon>
        <taxon>Pseudomonadota</taxon>
        <taxon>Alphaproteobacteria</taxon>
        <taxon>Hyphomicrobiales</taxon>
        <taxon>Phyllobacteriaceae</taxon>
        <taxon>Phyllobacterium</taxon>
    </lineage>
</organism>
<dbReference type="Pfam" id="PF06568">
    <property type="entry name" value="YjiS-like"/>
    <property type="match status" value="1"/>
</dbReference>